<evidence type="ECO:0008006" key="3">
    <source>
        <dbReference type="Google" id="ProtNLM"/>
    </source>
</evidence>
<comment type="caution">
    <text evidence="1">The sequence shown here is derived from an EMBL/GenBank/DDBJ whole genome shotgun (WGS) entry which is preliminary data.</text>
</comment>
<organism evidence="1 2">
    <name type="scientific">Salinimicrobium gaetbulicola</name>
    <dbReference type="NCBI Taxonomy" id="999702"/>
    <lineage>
        <taxon>Bacteria</taxon>
        <taxon>Pseudomonadati</taxon>
        <taxon>Bacteroidota</taxon>
        <taxon>Flavobacteriia</taxon>
        <taxon>Flavobacteriales</taxon>
        <taxon>Flavobacteriaceae</taxon>
        <taxon>Salinimicrobium</taxon>
    </lineage>
</organism>
<sequence>MILKEILSEIETTDKAVVKKLQNGKEQQVLAIGLQKNAILKEHKTDIPAKLYVLTGEVVYRAGGTESIVKQFEEQEINMGDLHSVKAHENSLFLVIKG</sequence>
<dbReference type="EMBL" id="JBHTJP010000032">
    <property type="protein sequence ID" value="MFD0976716.1"/>
    <property type="molecule type" value="Genomic_DNA"/>
</dbReference>
<dbReference type="SUPFAM" id="SSF51182">
    <property type="entry name" value="RmlC-like cupins"/>
    <property type="match status" value="1"/>
</dbReference>
<accession>A0ABW3IFE6</accession>
<evidence type="ECO:0000313" key="1">
    <source>
        <dbReference type="EMBL" id="MFD0976716.1"/>
    </source>
</evidence>
<gene>
    <name evidence="1" type="ORF">ACFQ1G_07935</name>
</gene>
<dbReference type="InterPro" id="IPR011051">
    <property type="entry name" value="RmlC_Cupin_sf"/>
</dbReference>
<keyword evidence="2" id="KW-1185">Reference proteome</keyword>
<dbReference type="Gene3D" id="2.60.120.10">
    <property type="entry name" value="Jelly Rolls"/>
    <property type="match status" value="1"/>
</dbReference>
<dbReference type="Proteomes" id="UP001597100">
    <property type="component" value="Unassembled WGS sequence"/>
</dbReference>
<evidence type="ECO:0000313" key="2">
    <source>
        <dbReference type="Proteomes" id="UP001597100"/>
    </source>
</evidence>
<reference evidence="2" key="1">
    <citation type="journal article" date="2019" name="Int. J. Syst. Evol. Microbiol.">
        <title>The Global Catalogue of Microorganisms (GCM) 10K type strain sequencing project: providing services to taxonomists for standard genome sequencing and annotation.</title>
        <authorList>
            <consortium name="The Broad Institute Genomics Platform"/>
            <consortium name="The Broad Institute Genome Sequencing Center for Infectious Disease"/>
            <person name="Wu L."/>
            <person name="Ma J."/>
        </authorList>
    </citation>
    <scope>NUCLEOTIDE SEQUENCE [LARGE SCALE GENOMIC DNA]</scope>
    <source>
        <strain evidence="2">CCUG 60898</strain>
    </source>
</reference>
<dbReference type="InterPro" id="IPR014710">
    <property type="entry name" value="RmlC-like_jellyroll"/>
</dbReference>
<proteinExistence type="predicted"/>
<dbReference type="RefSeq" id="WP_380738291.1">
    <property type="nucleotide sequence ID" value="NZ_JBHTJP010000032.1"/>
</dbReference>
<name>A0ABW3IFE6_9FLAO</name>
<protein>
    <recommendedName>
        <fullName evidence="3">Quercetin dioxygenase-like cupin family protein</fullName>
    </recommendedName>
</protein>